<dbReference type="SUPFAM" id="SSF56219">
    <property type="entry name" value="DNase I-like"/>
    <property type="match status" value="1"/>
</dbReference>
<feature type="domain" description="Fibronectin type-III" evidence="4">
    <location>
        <begin position="31"/>
        <end position="119"/>
    </location>
</feature>
<evidence type="ECO:0000256" key="2">
    <source>
        <dbReference type="ARBA" id="ARBA00023326"/>
    </source>
</evidence>
<comment type="caution">
    <text evidence="5">The sequence shown here is derived from an EMBL/GenBank/DDBJ whole genome shotgun (WGS) entry which is preliminary data.</text>
</comment>
<evidence type="ECO:0000256" key="3">
    <source>
        <dbReference type="SAM" id="SignalP"/>
    </source>
</evidence>
<accession>A0ABT7SAA1</accession>
<dbReference type="Gene3D" id="2.60.40.10">
    <property type="entry name" value="Immunoglobulins"/>
    <property type="match status" value="1"/>
</dbReference>
<dbReference type="InterPro" id="IPR013783">
    <property type="entry name" value="Ig-like_fold"/>
</dbReference>
<keyword evidence="1" id="KW-0326">Glycosidase</keyword>
<protein>
    <submittedName>
        <fullName evidence="5">Endonuclease/exonuclease/phosphatase family protein</fullName>
    </submittedName>
</protein>
<proteinExistence type="predicted"/>
<sequence length="546" mass="58620">MLRRTLRTTVLATVAALGLVGLVPAAAQAAAPAPASVVIVPGDRQLAVDWTAVKGAKKYTVQVSRSSSFPSGKTRTLSASSSQLTVKSLTLRVRYWVRVKAATGRWSAKHDATPNTNSPRYKDSVKVTAAGQNKVKVSWPRYVAGTSLRVAASWSNDNVYTSGKTTISSVNTNKAWVTSVPITRTSVVLTVPSAWRSLAGSRGTEPVFVHLYARNGSRTAHSVTAFGYPSPPPLTGSSADNVTFATWNIASSTATADIPGRSWDQRKRAVKNGILHAGASVLAVQEAASSVSSGQQYQELTRMLGSTYRSAVATSALPVTSAEIDAMKRKGTGGISRSDHILYKPADVTRLAAGLQSTFAVSGGVRWDSSKYDRHFTWALLQSRATKQKFYVVSTHLEKGNSATLQGMRKAAMKGIREFLATKSRVAGLGDVPLVVMGDLNSDSRWPNGPQEDMVQAGYASATQAVSTVQRANTTSNSHNASVDNGYPTRPYRYAYTGTRIDYIFVKNGGGVGRFVNQMVLTSSGAFDERYRGSDHNLQWARIRIS</sequence>
<keyword evidence="3" id="KW-0732">Signal</keyword>
<evidence type="ECO:0000259" key="4">
    <source>
        <dbReference type="PROSITE" id="PS50853"/>
    </source>
</evidence>
<name>A0ABT7SAA1_9CELL</name>
<keyword evidence="5" id="KW-0255">Endonuclease</keyword>
<evidence type="ECO:0000256" key="1">
    <source>
        <dbReference type="ARBA" id="ARBA00023295"/>
    </source>
</evidence>
<dbReference type="InterPro" id="IPR005135">
    <property type="entry name" value="Endo/exonuclease/phosphatase"/>
</dbReference>
<dbReference type="InterPro" id="IPR003961">
    <property type="entry name" value="FN3_dom"/>
</dbReference>
<dbReference type="PROSITE" id="PS50853">
    <property type="entry name" value="FN3"/>
    <property type="match status" value="1"/>
</dbReference>
<dbReference type="InterPro" id="IPR036691">
    <property type="entry name" value="Endo/exonu/phosph_ase_sf"/>
</dbReference>
<keyword evidence="2" id="KW-0119">Carbohydrate metabolism</keyword>
<dbReference type="RefSeq" id="WP_289448044.1">
    <property type="nucleotide sequence ID" value="NZ_JAUCGR010000004.1"/>
</dbReference>
<evidence type="ECO:0000313" key="5">
    <source>
        <dbReference type="EMBL" id="MDM7832541.1"/>
    </source>
</evidence>
<dbReference type="GO" id="GO:0004519">
    <property type="term" value="F:endonuclease activity"/>
    <property type="evidence" value="ECO:0007669"/>
    <property type="project" value="UniProtKB-KW"/>
</dbReference>
<organism evidence="5 6">
    <name type="scientific">Cellulomonas edaphi</name>
    <dbReference type="NCBI Taxonomy" id="3053468"/>
    <lineage>
        <taxon>Bacteria</taxon>
        <taxon>Bacillati</taxon>
        <taxon>Actinomycetota</taxon>
        <taxon>Actinomycetes</taxon>
        <taxon>Micrococcales</taxon>
        <taxon>Cellulomonadaceae</taxon>
        <taxon>Cellulomonas</taxon>
    </lineage>
</organism>
<keyword evidence="5" id="KW-0540">Nuclease</keyword>
<gene>
    <name evidence="5" type="ORF">QRT05_14460</name>
</gene>
<feature type="signal peptide" evidence="3">
    <location>
        <begin position="1"/>
        <end position="29"/>
    </location>
</feature>
<dbReference type="Proteomes" id="UP001321453">
    <property type="component" value="Unassembled WGS sequence"/>
</dbReference>
<evidence type="ECO:0000313" key="6">
    <source>
        <dbReference type="Proteomes" id="UP001321453"/>
    </source>
</evidence>
<dbReference type="SUPFAM" id="SSF49265">
    <property type="entry name" value="Fibronectin type III"/>
    <property type="match status" value="1"/>
</dbReference>
<dbReference type="EMBL" id="JAUCGR010000004">
    <property type="protein sequence ID" value="MDM7832541.1"/>
    <property type="molecule type" value="Genomic_DNA"/>
</dbReference>
<reference evidence="5 6" key="1">
    <citation type="submission" date="2023-06" db="EMBL/GenBank/DDBJ databases">
        <title>Cellulomonas sp. MW9 Whole genome sequence.</title>
        <authorList>
            <person name="Park S."/>
        </authorList>
    </citation>
    <scope>NUCLEOTIDE SEQUENCE [LARGE SCALE GENOMIC DNA]</scope>
    <source>
        <strain evidence="5 6">MW9</strain>
    </source>
</reference>
<dbReference type="Gene3D" id="3.60.10.10">
    <property type="entry name" value="Endonuclease/exonuclease/phosphatase"/>
    <property type="match status" value="1"/>
</dbReference>
<keyword evidence="6" id="KW-1185">Reference proteome</keyword>
<keyword evidence="2" id="KW-0624">Polysaccharide degradation</keyword>
<keyword evidence="5" id="KW-0378">Hydrolase</keyword>
<feature type="chain" id="PRO_5046705477" evidence="3">
    <location>
        <begin position="30"/>
        <end position="546"/>
    </location>
</feature>
<dbReference type="InterPro" id="IPR036116">
    <property type="entry name" value="FN3_sf"/>
</dbReference>
<dbReference type="Pfam" id="PF03372">
    <property type="entry name" value="Exo_endo_phos"/>
    <property type="match status" value="1"/>
</dbReference>